<dbReference type="GO" id="GO:0003682">
    <property type="term" value="F:chromatin binding"/>
    <property type="evidence" value="ECO:0007669"/>
    <property type="project" value="TreeGrafter"/>
</dbReference>
<dbReference type="EMBL" id="JAMYWD010000006">
    <property type="protein sequence ID" value="KAJ4968735.1"/>
    <property type="molecule type" value="Genomic_DNA"/>
</dbReference>
<protein>
    <recommendedName>
        <fullName evidence="12">Sister chromatid cohesion 1 protein 4</fullName>
    </recommendedName>
</protein>
<evidence type="ECO:0000259" key="9">
    <source>
        <dbReference type="Pfam" id="PF04825"/>
    </source>
</evidence>
<evidence type="ECO:0000313" key="11">
    <source>
        <dbReference type="Proteomes" id="UP001141806"/>
    </source>
</evidence>
<evidence type="ECO:0000256" key="6">
    <source>
        <dbReference type="ARBA" id="ARBA00064543"/>
    </source>
</evidence>
<dbReference type="GO" id="GO:0008278">
    <property type="term" value="C:cohesin complex"/>
    <property type="evidence" value="ECO:0007669"/>
    <property type="project" value="InterPro"/>
</dbReference>
<dbReference type="GO" id="GO:0005634">
    <property type="term" value="C:nucleus"/>
    <property type="evidence" value="ECO:0007669"/>
    <property type="project" value="UniProtKB-SubCell"/>
</dbReference>
<dbReference type="InterPro" id="IPR036390">
    <property type="entry name" value="WH_DNA-bd_sf"/>
</dbReference>
<keyword evidence="5" id="KW-0539">Nucleus</keyword>
<dbReference type="OrthoDB" id="10071381at2759"/>
<comment type="subcellular location">
    <subcellularLocation>
        <location evidence="1">Nucleus</location>
    </subcellularLocation>
</comment>
<feature type="region of interest" description="Disordered" evidence="7">
    <location>
        <begin position="492"/>
        <end position="517"/>
    </location>
</feature>
<evidence type="ECO:0000256" key="5">
    <source>
        <dbReference type="ARBA" id="ARBA00023242"/>
    </source>
</evidence>
<dbReference type="InterPro" id="IPR023093">
    <property type="entry name" value="ScpA-like_C"/>
</dbReference>
<feature type="compositionally biased region" description="Basic and acidic residues" evidence="7">
    <location>
        <begin position="653"/>
        <end position="668"/>
    </location>
</feature>
<dbReference type="PANTHER" id="PTHR12585:SF69">
    <property type="entry name" value="FI11703P"/>
    <property type="match status" value="1"/>
</dbReference>
<keyword evidence="4" id="KW-0159">Chromosome partition</keyword>
<dbReference type="Proteomes" id="UP001141806">
    <property type="component" value="Unassembled WGS sequence"/>
</dbReference>
<feature type="region of interest" description="Disordered" evidence="7">
    <location>
        <begin position="429"/>
        <end position="473"/>
    </location>
</feature>
<feature type="region of interest" description="Disordered" evidence="7">
    <location>
        <begin position="637"/>
        <end position="707"/>
    </location>
</feature>
<comment type="caution">
    <text evidence="10">The sequence shown here is derived from an EMBL/GenBank/DDBJ whole genome shotgun (WGS) entry which is preliminary data.</text>
</comment>
<keyword evidence="11" id="KW-1185">Reference proteome</keyword>
<feature type="domain" description="Rad21/Rec8-like protein C-terminal eukaryotic" evidence="8">
    <location>
        <begin position="1275"/>
        <end position="1324"/>
    </location>
</feature>
<evidence type="ECO:0000256" key="1">
    <source>
        <dbReference type="ARBA" id="ARBA00004123"/>
    </source>
</evidence>
<dbReference type="GO" id="GO:1990414">
    <property type="term" value="P:replication-born double-strand break repair via sister chromatid exchange"/>
    <property type="evidence" value="ECO:0007669"/>
    <property type="project" value="TreeGrafter"/>
</dbReference>
<evidence type="ECO:0000256" key="4">
    <source>
        <dbReference type="ARBA" id="ARBA00022829"/>
    </source>
</evidence>
<dbReference type="Pfam" id="PF04824">
    <property type="entry name" value="Rad21_Rec8"/>
    <property type="match status" value="1"/>
</dbReference>
<dbReference type="Gene3D" id="1.10.10.580">
    <property type="entry name" value="Structural maintenance of chromosome 1. Chain E"/>
    <property type="match status" value="1"/>
</dbReference>
<dbReference type="InterPro" id="IPR006909">
    <property type="entry name" value="Rad21/Rec8_C_eu"/>
</dbReference>
<evidence type="ECO:0000256" key="7">
    <source>
        <dbReference type="SAM" id="MobiDB-lite"/>
    </source>
</evidence>
<comment type="similarity">
    <text evidence="2">Belongs to the rad21 family.</text>
</comment>
<dbReference type="CDD" id="cd21793">
    <property type="entry name" value="Rad21_Rec8_M_AtSYN1-like"/>
    <property type="match status" value="1"/>
</dbReference>
<dbReference type="PANTHER" id="PTHR12585">
    <property type="entry name" value="SCC1 / RAD21 FAMILY MEMBER"/>
    <property type="match status" value="1"/>
</dbReference>
<dbReference type="SUPFAM" id="SSF46785">
    <property type="entry name" value="Winged helix' DNA-binding domain"/>
    <property type="match status" value="1"/>
</dbReference>
<reference evidence="10" key="1">
    <citation type="journal article" date="2023" name="Plant J.">
        <title>The genome of the king protea, Protea cynaroides.</title>
        <authorList>
            <person name="Chang J."/>
            <person name="Duong T.A."/>
            <person name="Schoeman C."/>
            <person name="Ma X."/>
            <person name="Roodt D."/>
            <person name="Barker N."/>
            <person name="Li Z."/>
            <person name="Van de Peer Y."/>
            <person name="Mizrachi E."/>
        </authorList>
    </citation>
    <scope>NUCLEOTIDE SEQUENCE</scope>
    <source>
        <tissue evidence="10">Young leaves</tissue>
    </source>
</reference>
<evidence type="ECO:0000313" key="10">
    <source>
        <dbReference type="EMBL" id="KAJ4968735.1"/>
    </source>
</evidence>
<evidence type="ECO:0000259" key="8">
    <source>
        <dbReference type="Pfam" id="PF04824"/>
    </source>
</evidence>
<name>A0A9Q0KE21_9MAGN</name>
<evidence type="ECO:0000256" key="3">
    <source>
        <dbReference type="ARBA" id="ARBA00022776"/>
    </source>
</evidence>
<accession>A0A9Q0KE21</accession>
<dbReference type="FunFam" id="1.10.10.580:FF:000002">
    <property type="entry name" value="Sister chromatid cohesion 1 protein 4"/>
    <property type="match status" value="1"/>
</dbReference>
<evidence type="ECO:0008006" key="12">
    <source>
        <dbReference type="Google" id="ProtNLM"/>
    </source>
</evidence>
<comment type="subunit">
    <text evidence="6">Component of the cohesin complex.</text>
</comment>
<evidence type="ECO:0000256" key="2">
    <source>
        <dbReference type="ARBA" id="ARBA00009870"/>
    </source>
</evidence>
<keyword evidence="3" id="KW-0498">Mitosis</keyword>
<feature type="region of interest" description="Disordered" evidence="7">
    <location>
        <begin position="721"/>
        <end position="742"/>
    </location>
</feature>
<dbReference type="Pfam" id="PF04825">
    <property type="entry name" value="Rad21_Rec8_N"/>
    <property type="match status" value="1"/>
</dbReference>
<organism evidence="10 11">
    <name type="scientific">Protea cynaroides</name>
    <dbReference type="NCBI Taxonomy" id="273540"/>
    <lineage>
        <taxon>Eukaryota</taxon>
        <taxon>Viridiplantae</taxon>
        <taxon>Streptophyta</taxon>
        <taxon>Embryophyta</taxon>
        <taxon>Tracheophyta</taxon>
        <taxon>Spermatophyta</taxon>
        <taxon>Magnoliopsida</taxon>
        <taxon>Proteales</taxon>
        <taxon>Proteaceae</taxon>
        <taxon>Protea</taxon>
    </lineage>
</organism>
<feature type="compositionally biased region" description="Polar residues" evidence="7">
    <location>
        <begin position="678"/>
        <end position="701"/>
    </location>
</feature>
<sequence>MFYSQFILAKKGPLGTIWIAAHLERKLRKNQVADTDIGVSVDSILFPDVPIALRLSSHLLLGVVRIYSRKVNYLFHDCSEALLKIKQAFRSTVVDLPPDESTAPYHSITLPETFDLDDFELPDSAFFQGNYVDHHVSTREQITLQDTMDGVVYSTSQFGLDERFGDGDTSQIGLDLDEDLFLDKAAASRHPEDLLASEENVSPQPCDEPMTPFTGMDIVEDDNNTELTAEIPEVILADGSGKQIKGQSANPTTDLVEFTLSHSTAEPGKDAILANVEEDPNKIASPCQSQDCNSINLVVTGKPGDSIEETDVPIGNANNALECALFNDENSGADVLCMPSGKSESLAAGAQSIHVKQQGNSIPSVEISECSDRIAAVLDGQEGVISNNGLSISAMDQIHTKVMATQGISVDAAVALPACSQEALTLEEGCGRPPPCDVDSVSYKETSEPEAFKSGELVGEGAESGSRSHELRSSADFLSGSVGRHELDQVEDNAFAQPQDSNIVNEYGPDEKSHAGSHVLRPCNVQSDQLGVSSLPDSSLVENIPHKSCRGDELCLTKMSEMEETPQASAPSADTQGEGFNQGLVANPIVETFQPEDVQTLRKFNEHLDAVILEDTQLQTSNLSASFELPAPETLLSAPAGADLPADVMDEPIPDKENPTEGSGDRSKILSGKRRRSIGSTPVLQSGNSAELSGVPQSRNVDSIPDDNDLLSSILVGRRSSALKVRPTPPPEAPSSKRPRVATRVHVPKRKVLVDDTMVLHGDTIRQQLTNTEDIRRTQRKAPCTRPEIWMIQKQLLEDEIFNIPIFTGVSMQLIGLQNRTYDLPKAGLPQIDANCTPLGVLKGREHAVSTDVAKETSLEGCSDNVVVRNDEEAPPAGVRFQAEDQHSKEHVSLEGFGEALLINEGEVQTAPLDSSKDGQLEETTDMEIDRVDDGISDVVDHAATPGAELLGPAGPLSGDGSNSFVGSLNLSPRDNNSGAEVILQNDEAHSPSNQKLVHQPDEKGDLIMDGNDGIDVQDLHIVNVNGKSSIAPEAVPAAKDESALAEAEGGMLSDFPEDCQIGGGENTSSAMAAAESDFCLVETRADVQVDFSALSFENINSSFPSMCLENGEQTAVVIVTEDQNIGENNGVFDENETRSEQTRDEDAVTIVIEDTTKEPSSPLAPKVDMEGVFFNGGEDPGFVGDNQKNTSDAEVSMLHSSVARDSDVFEDVIDGNDTEFLNVDDDEVAEEEDDNMPSAEDAQFFESSGWSSRTRAVARYLQTLFDNDAGHERKEVRMDNLLAGKTRKESARMFFETLVLKTKDYIHVEQENAFVNINIKPRGKLMKANF</sequence>
<dbReference type="GO" id="GO:0007059">
    <property type="term" value="P:chromosome segregation"/>
    <property type="evidence" value="ECO:0007669"/>
    <property type="project" value="UniProtKB-KW"/>
</dbReference>
<dbReference type="InterPro" id="IPR039781">
    <property type="entry name" value="Rad21/Rec8-like"/>
</dbReference>
<dbReference type="InterPro" id="IPR006910">
    <property type="entry name" value="Rad21_Rec8_N"/>
</dbReference>
<dbReference type="GO" id="GO:0007062">
    <property type="term" value="P:sister chromatid cohesion"/>
    <property type="evidence" value="ECO:0007669"/>
    <property type="project" value="InterPro"/>
</dbReference>
<keyword evidence="3" id="KW-0132">Cell division</keyword>
<keyword evidence="3" id="KW-0131">Cell cycle</keyword>
<gene>
    <name evidence="10" type="ORF">NE237_015436</name>
</gene>
<proteinExistence type="inferred from homology"/>
<feature type="domain" description="Rad21/Rec8-like protein N-terminal" evidence="9">
    <location>
        <begin position="1"/>
        <end position="100"/>
    </location>
</feature>